<keyword evidence="3" id="KW-1185">Reference proteome</keyword>
<evidence type="ECO:0000256" key="1">
    <source>
        <dbReference type="SAM" id="MobiDB-lite"/>
    </source>
</evidence>
<feature type="non-terminal residue" evidence="2">
    <location>
        <position position="1"/>
    </location>
</feature>
<evidence type="ECO:0000313" key="2">
    <source>
        <dbReference type="EMBL" id="TVU51164.1"/>
    </source>
</evidence>
<evidence type="ECO:0000313" key="3">
    <source>
        <dbReference type="Proteomes" id="UP000324897"/>
    </source>
</evidence>
<dbReference type="Proteomes" id="UP000324897">
    <property type="component" value="Chromosome 6"/>
</dbReference>
<comment type="caution">
    <text evidence="2">The sequence shown here is derived from an EMBL/GenBank/DDBJ whole genome shotgun (WGS) entry which is preliminary data.</text>
</comment>
<dbReference type="EMBL" id="RWGY01000002">
    <property type="protein sequence ID" value="TVU51164.1"/>
    <property type="molecule type" value="Genomic_DNA"/>
</dbReference>
<name>A0A5J9WVJ8_9POAL</name>
<reference evidence="2 3" key="1">
    <citation type="journal article" date="2019" name="Sci. Rep.">
        <title>A high-quality genome of Eragrostis curvula grass provides insights into Poaceae evolution and supports new strategies to enhance forage quality.</title>
        <authorList>
            <person name="Carballo J."/>
            <person name="Santos B.A.C.M."/>
            <person name="Zappacosta D."/>
            <person name="Garbus I."/>
            <person name="Selva J.P."/>
            <person name="Gallo C.A."/>
            <person name="Diaz A."/>
            <person name="Albertini E."/>
            <person name="Caccamo M."/>
            <person name="Echenique V."/>
        </authorList>
    </citation>
    <scope>NUCLEOTIDE SEQUENCE [LARGE SCALE GENOMIC DNA]</scope>
    <source>
        <strain evidence="3">cv. Victoria</strain>
        <tissue evidence="2">Leaf</tissue>
    </source>
</reference>
<feature type="compositionally biased region" description="Low complexity" evidence="1">
    <location>
        <begin position="52"/>
        <end position="68"/>
    </location>
</feature>
<sequence>MADSFGRRADEIGAGVRGRDLRGAARGCAACSSDAVARSGLLSDWPVKHPQPCTSRSSRTRTPSPDGGAARLGLLVGCGGVRWSVWRHGHGAALCGRPTAGRAGLPRRLHLCCVHAWLRFRSANASSQRKIPSLGRKPNHSCEELASQMTAEAQNADMERLMDQKLERINVLAHIAARIVSSPNSTSGNVPRAPKRQGAGQQNMLYLGSTLDAATYVH</sequence>
<protein>
    <submittedName>
        <fullName evidence="2">Uncharacterized protein</fullName>
    </submittedName>
</protein>
<accession>A0A5J9WVJ8</accession>
<dbReference type="AlphaFoldDB" id="A0A5J9WVJ8"/>
<gene>
    <name evidence="2" type="ORF">EJB05_02572</name>
</gene>
<dbReference type="Gramene" id="TVU51164">
    <property type="protein sequence ID" value="TVU51164"/>
    <property type="gene ID" value="EJB05_02572"/>
</dbReference>
<proteinExistence type="predicted"/>
<feature type="region of interest" description="Disordered" evidence="1">
    <location>
        <begin position="47"/>
        <end position="68"/>
    </location>
</feature>
<organism evidence="2 3">
    <name type="scientific">Eragrostis curvula</name>
    <name type="common">weeping love grass</name>
    <dbReference type="NCBI Taxonomy" id="38414"/>
    <lineage>
        <taxon>Eukaryota</taxon>
        <taxon>Viridiplantae</taxon>
        <taxon>Streptophyta</taxon>
        <taxon>Embryophyta</taxon>
        <taxon>Tracheophyta</taxon>
        <taxon>Spermatophyta</taxon>
        <taxon>Magnoliopsida</taxon>
        <taxon>Liliopsida</taxon>
        <taxon>Poales</taxon>
        <taxon>Poaceae</taxon>
        <taxon>PACMAD clade</taxon>
        <taxon>Chloridoideae</taxon>
        <taxon>Eragrostideae</taxon>
        <taxon>Eragrostidinae</taxon>
        <taxon>Eragrostis</taxon>
    </lineage>
</organism>